<proteinExistence type="predicted"/>
<dbReference type="KEGG" id="cic:CICLE_v10004029mg"/>
<gene>
    <name evidence="1" type="ORF">CICLE_v10004029mg</name>
</gene>
<dbReference type="InParanoid" id="V4T4N8"/>
<dbReference type="Gramene" id="ESR46380">
    <property type="protein sequence ID" value="ESR46380"/>
    <property type="gene ID" value="CICLE_v10004029mg"/>
</dbReference>
<evidence type="ECO:0000313" key="1">
    <source>
        <dbReference type="EMBL" id="ESR46380.1"/>
    </source>
</evidence>
<organism evidence="1 2">
    <name type="scientific">Citrus clementina</name>
    <name type="common">Clementine</name>
    <name type="synonym">Citrus deliciosa x Citrus sinensis</name>
    <dbReference type="NCBI Taxonomy" id="85681"/>
    <lineage>
        <taxon>Eukaryota</taxon>
        <taxon>Viridiplantae</taxon>
        <taxon>Streptophyta</taxon>
        <taxon>Embryophyta</taxon>
        <taxon>Tracheophyta</taxon>
        <taxon>Spermatophyta</taxon>
        <taxon>Magnoliopsida</taxon>
        <taxon>eudicotyledons</taxon>
        <taxon>Gunneridae</taxon>
        <taxon>Pentapetalae</taxon>
        <taxon>rosids</taxon>
        <taxon>malvids</taxon>
        <taxon>Sapindales</taxon>
        <taxon>Rutaceae</taxon>
        <taxon>Aurantioideae</taxon>
        <taxon>Citrus</taxon>
    </lineage>
</organism>
<accession>V4T4N8</accession>
<reference evidence="1 2" key="1">
    <citation type="submission" date="2013-10" db="EMBL/GenBank/DDBJ databases">
        <authorList>
            <consortium name="International Citrus Genome Consortium"/>
            <person name="Jenkins J."/>
            <person name="Schmutz J."/>
            <person name="Prochnik S."/>
            <person name="Rokhsar D."/>
            <person name="Gmitter F."/>
            <person name="Ollitrault P."/>
            <person name="Machado M."/>
            <person name="Talon M."/>
            <person name="Wincker P."/>
            <person name="Jaillon O."/>
            <person name="Morgante M."/>
        </authorList>
    </citation>
    <scope>NUCLEOTIDE SEQUENCE</scope>
    <source>
        <strain evidence="2">cv. Clemenules</strain>
    </source>
</reference>
<dbReference type="EMBL" id="KI536799">
    <property type="protein sequence ID" value="ESR46380.1"/>
    <property type="molecule type" value="Genomic_DNA"/>
</dbReference>
<evidence type="ECO:0000313" key="2">
    <source>
        <dbReference type="Proteomes" id="UP000030687"/>
    </source>
</evidence>
<sequence>MTISILGENHRLSEPWGETQFGPLAGNHSRATANMGAGPIKCCCKAKPLPFSAQHFSCDYFADKD</sequence>
<dbReference type="AlphaFoldDB" id="V4T4N8"/>
<protein>
    <submittedName>
        <fullName evidence="1">Uncharacterized protein</fullName>
    </submittedName>
</protein>
<name>V4T4N8_CITCL</name>
<keyword evidence="2" id="KW-1185">Reference proteome</keyword>
<dbReference type="Proteomes" id="UP000030687">
    <property type="component" value="Unassembled WGS sequence"/>
</dbReference>